<proteinExistence type="predicted"/>
<organism evidence="3">
    <name type="scientific">uncultured Caudovirales phage</name>
    <dbReference type="NCBI Taxonomy" id="2100421"/>
    <lineage>
        <taxon>Viruses</taxon>
        <taxon>Duplodnaviria</taxon>
        <taxon>Heunggongvirae</taxon>
        <taxon>Uroviricota</taxon>
        <taxon>Caudoviricetes</taxon>
        <taxon>Peduoviridae</taxon>
        <taxon>Maltschvirus</taxon>
        <taxon>Maltschvirus maltsch</taxon>
    </lineage>
</organism>
<gene>
    <name evidence="3" type="ORF">UFOVP1222_8</name>
    <name evidence="1" type="ORF">UFOVP477_25</name>
    <name evidence="2" type="ORF">UFOVP798_29</name>
</gene>
<evidence type="ECO:0000313" key="1">
    <source>
        <dbReference type="EMBL" id="CAB4145684.1"/>
    </source>
</evidence>
<accession>A0A6J5R1X5</accession>
<reference evidence="3" key="1">
    <citation type="submission" date="2020-05" db="EMBL/GenBank/DDBJ databases">
        <authorList>
            <person name="Chiriac C."/>
            <person name="Salcher M."/>
            <person name="Ghai R."/>
            <person name="Kavagutti S V."/>
        </authorList>
    </citation>
    <scope>NUCLEOTIDE SEQUENCE</scope>
</reference>
<name>A0A6J5R1X5_9CAUD</name>
<protein>
    <submittedName>
        <fullName evidence="3">Uncharacterized protein</fullName>
    </submittedName>
</protein>
<dbReference type="EMBL" id="LR796455">
    <property type="protein sequence ID" value="CAB4145684.1"/>
    <property type="molecule type" value="Genomic_DNA"/>
</dbReference>
<evidence type="ECO:0000313" key="2">
    <source>
        <dbReference type="EMBL" id="CAB4163491.1"/>
    </source>
</evidence>
<dbReference type="EMBL" id="LR797167">
    <property type="protein sequence ID" value="CAB4191160.1"/>
    <property type="molecule type" value="Genomic_DNA"/>
</dbReference>
<evidence type="ECO:0000313" key="3">
    <source>
        <dbReference type="EMBL" id="CAB4191160.1"/>
    </source>
</evidence>
<sequence length="74" mass="8240">MNQNTKQLDKLLTNVINLVKSGSFSDVQITDIYTSDGARCEITRNQDGTFNAKVSMPKEEGLGLDSMEERDIQS</sequence>
<dbReference type="EMBL" id="LR796752">
    <property type="protein sequence ID" value="CAB4163491.1"/>
    <property type="molecule type" value="Genomic_DNA"/>
</dbReference>